<reference evidence="3" key="1">
    <citation type="submission" date="2015-07" db="EMBL/GenBank/DDBJ databases">
        <title>Near-Complete Genome Sequence of the Cellulolytic Bacterium Bacteroides (Pseudobacteroides) cellulosolvens ATCC 35603.</title>
        <authorList>
            <person name="Dassa B."/>
            <person name="Utturkar S.M."/>
            <person name="Klingeman D.M."/>
            <person name="Hurt R.A."/>
            <person name="Keller M."/>
            <person name="Xu J."/>
            <person name="Reddy Y.H.K."/>
            <person name="Borovok I."/>
            <person name="Grinberg I.R."/>
            <person name="Lamed R."/>
            <person name="Zhivin O."/>
            <person name="Bayer E.A."/>
            <person name="Brown S.D."/>
        </authorList>
    </citation>
    <scope>NUCLEOTIDE SEQUENCE [LARGE SCALE GENOMIC DNA]</scope>
    <source>
        <strain evidence="3">DSM 2933</strain>
    </source>
</reference>
<keyword evidence="3" id="KW-1185">Reference proteome</keyword>
<sequence>MDRKEAYDLINGMLEDTDYPITIKNIGDVEDFLLDDSSRRFSDQYAAIGRIYDELSGSPDIDRYPEPPIGKEEEEHRSASNANF</sequence>
<dbReference type="RefSeq" id="WP_036935690.1">
    <property type="nucleotide sequence ID" value="NZ_JQKC01000001.1"/>
</dbReference>
<accession>A0A0L6JU34</accession>
<dbReference type="EMBL" id="LGTC01000001">
    <property type="protein sequence ID" value="KNY29361.1"/>
    <property type="molecule type" value="Genomic_DNA"/>
</dbReference>
<gene>
    <name evidence="2" type="ORF">Bccel_4635</name>
</gene>
<dbReference type="AlphaFoldDB" id="A0A0L6JU34"/>
<organism evidence="2 3">
    <name type="scientific">Pseudobacteroides cellulosolvens ATCC 35603 = DSM 2933</name>
    <dbReference type="NCBI Taxonomy" id="398512"/>
    <lineage>
        <taxon>Bacteria</taxon>
        <taxon>Bacillati</taxon>
        <taxon>Bacillota</taxon>
        <taxon>Clostridia</taxon>
        <taxon>Eubacteriales</taxon>
        <taxon>Oscillospiraceae</taxon>
        <taxon>Pseudobacteroides</taxon>
    </lineage>
</organism>
<name>A0A0L6JU34_9FIRM</name>
<evidence type="ECO:0000313" key="3">
    <source>
        <dbReference type="Proteomes" id="UP000036923"/>
    </source>
</evidence>
<protein>
    <submittedName>
        <fullName evidence="2">Uncharacterized protein</fullName>
    </submittedName>
</protein>
<evidence type="ECO:0000256" key="1">
    <source>
        <dbReference type="SAM" id="MobiDB-lite"/>
    </source>
</evidence>
<feature type="compositionally biased region" description="Basic and acidic residues" evidence="1">
    <location>
        <begin position="60"/>
        <end position="78"/>
    </location>
</feature>
<feature type="region of interest" description="Disordered" evidence="1">
    <location>
        <begin position="56"/>
        <end position="84"/>
    </location>
</feature>
<proteinExistence type="predicted"/>
<dbReference type="STRING" id="398512.Bccel_4635"/>
<dbReference type="Proteomes" id="UP000036923">
    <property type="component" value="Unassembled WGS sequence"/>
</dbReference>
<comment type="caution">
    <text evidence="2">The sequence shown here is derived from an EMBL/GenBank/DDBJ whole genome shotgun (WGS) entry which is preliminary data.</text>
</comment>
<evidence type="ECO:0000313" key="2">
    <source>
        <dbReference type="EMBL" id="KNY29361.1"/>
    </source>
</evidence>